<accession>A0A1G8Z9A3</accession>
<dbReference type="STRING" id="990712.SAMN05216257_101633"/>
<dbReference type="OrthoDB" id="8451272at2"/>
<reference evidence="2" key="1">
    <citation type="submission" date="2016-10" db="EMBL/GenBank/DDBJ databases">
        <authorList>
            <person name="Varghese N."/>
            <person name="Submissions S."/>
        </authorList>
    </citation>
    <scope>NUCLEOTIDE SEQUENCE [LARGE SCALE GENOMIC DNA]</scope>
    <source>
        <strain evidence="2">CGMCC 1.10789</strain>
    </source>
</reference>
<organism evidence="1 2">
    <name type="scientific">Meinhardsimonia xiamenensis</name>
    <dbReference type="NCBI Taxonomy" id="990712"/>
    <lineage>
        <taxon>Bacteria</taxon>
        <taxon>Pseudomonadati</taxon>
        <taxon>Pseudomonadota</taxon>
        <taxon>Alphaproteobacteria</taxon>
        <taxon>Rhodobacterales</taxon>
        <taxon>Paracoccaceae</taxon>
        <taxon>Meinhardsimonia</taxon>
    </lineage>
</organism>
<keyword evidence="2" id="KW-1185">Reference proteome</keyword>
<gene>
    <name evidence="1" type="ORF">SAMN05216257_101633</name>
</gene>
<protein>
    <submittedName>
        <fullName evidence="1">Uncharacterized protein</fullName>
    </submittedName>
</protein>
<dbReference type="Proteomes" id="UP000199328">
    <property type="component" value="Unassembled WGS sequence"/>
</dbReference>
<sequence length="95" mass="11013">MCEATHDRAIEACAERLARLYGRSFGGKPSGRYRISAKLLRQLMGRRRLYEDDMRALSRALYERGFVLIDMDSFAVVMSVNTFVNYRRVNEEALT</sequence>
<dbReference type="AlphaFoldDB" id="A0A1G8Z9A3"/>
<evidence type="ECO:0000313" key="2">
    <source>
        <dbReference type="Proteomes" id="UP000199328"/>
    </source>
</evidence>
<dbReference type="EMBL" id="FNFV01000001">
    <property type="protein sequence ID" value="SDK11676.1"/>
    <property type="molecule type" value="Genomic_DNA"/>
</dbReference>
<evidence type="ECO:0000313" key="1">
    <source>
        <dbReference type="EMBL" id="SDK11676.1"/>
    </source>
</evidence>
<name>A0A1G8Z9A3_9RHOB</name>
<proteinExistence type="predicted"/>
<dbReference type="RefSeq" id="WP_092498024.1">
    <property type="nucleotide sequence ID" value="NZ_FNFV01000001.1"/>
</dbReference>